<organism evidence="1 2">
    <name type="scientific">Geodermatophilus obscurus</name>
    <dbReference type="NCBI Taxonomy" id="1861"/>
    <lineage>
        <taxon>Bacteria</taxon>
        <taxon>Bacillati</taxon>
        <taxon>Actinomycetota</taxon>
        <taxon>Actinomycetes</taxon>
        <taxon>Geodermatophilales</taxon>
        <taxon>Geodermatophilaceae</taxon>
        <taxon>Geodermatophilus</taxon>
    </lineage>
</organism>
<evidence type="ECO:0008006" key="3">
    <source>
        <dbReference type="Google" id="ProtNLM"/>
    </source>
</evidence>
<dbReference type="Gene3D" id="3.40.960.10">
    <property type="entry name" value="VSR Endonuclease"/>
    <property type="match status" value="1"/>
</dbReference>
<evidence type="ECO:0000313" key="2">
    <source>
        <dbReference type="Proteomes" id="UP000183642"/>
    </source>
</evidence>
<reference evidence="2" key="1">
    <citation type="submission" date="2016-10" db="EMBL/GenBank/DDBJ databases">
        <authorList>
            <person name="Varghese N."/>
            <person name="Submissions S."/>
        </authorList>
    </citation>
    <scope>NUCLEOTIDE SEQUENCE [LARGE SCALE GENOMIC DNA]</scope>
    <source>
        <strain evidence="2">DSM 43161</strain>
    </source>
</reference>
<sequence>MDFALYRTIARQGGVLTLEQARERLTEWEVRRLVASGRWRRTRWRGVLADAELPDSLAVQVRAAALVVGPDLVASSTTAAALWGFDVLGDGGTLHFLGPASVANRSRPGIRVHPSVLGTDDAVLVDGVWCTPPARTACDVVRSTAPIHGLATLDAALATRECTRAELAAEAERHRGLREVVRLRLLVPHANGLAESPMESRMRWRLIDGGLPAPDVQVRVLGDGCSWYLDTGWREQRVAAEYDGHAAHMTPEQLRDDRRRHNGLSERGWTLLHVTAVDVYRQHERLVATAARALGLHSRR</sequence>
<dbReference type="AlphaFoldDB" id="A0A1I5FDF1"/>
<gene>
    <name evidence="1" type="ORF">SAMN05660359_02087</name>
</gene>
<evidence type="ECO:0000313" key="1">
    <source>
        <dbReference type="EMBL" id="SFO21341.1"/>
    </source>
</evidence>
<keyword evidence="2" id="KW-1185">Reference proteome</keyword>
<accession>A0A1I5FDF1</accession>
<dbReference type="RefSeq" id="WP_083427228.1">
    <property type="nucleotide sequence ID" value="NZ_FOWE01000004.1"/>
</dbReference>
<proteinExistence type="predicted"/>
<dbReference type="Proteomes" id="UP000183642">
    <property type="component" value="Unassembled WGS sequence"/>
</dbReference>
<dbReference type="OrthoDB" id="5143202at2"/>
<protein>
    <recommendedName>
        <fullName evidence="3">DUF559 domain-containing protein</fullName>
    </recommendedName>
</protein>
<dbReference type="EMBL" id="FOWE01000004">
    <property type="protein sequence ID" value="SFO21341.1"/>
    <property type="molecule type" value="Genomic_DNA"/>
</dbReference>
<name>A0A1I5FDF1_9ACTN</name>